<reference evidence="2" key="1">
    <citation type="journal article" date="2022" name="Mol. Ecol. Resour.">
        <title>The genomes of chicory, endive, great burdock and yacon provide insights into Asteraceae palaeo-polyploidization history and plant inulin production.</title>
        <authorList>
            <person name="Fan W."/>
            <person name="Wang S."/>
            <person name="Wang H."/>
            <person name="Wang A."/>
            <person name="Jiang F."/>
            <person name="Liu H."/>
            <person name="Zhao H."/>
            <person name="Xu D."/>
            <person name="Zhang Y."/>
        </authorList>
    </citation>
    <scope>NUCLEOTIDE SEQUENCE [LARGE SCALE GENOMIC DNA]</scope>
    <source>
        <strain evidence="2">cv. Yunnan</strain>
    </source>
</reference>
<gene>
    <name evidence="1" type="ORF">L1987_12858</name>
</gene>
<sequence length="93" mass="10569">MDSAALLIFPPQYEPDDLARRCEPGDLRIFDSYLYFCFELKQEVPLRVSLAFTTRGRSRSSRVGFVAAVWVKIACGNDGFRLKLSSTISTKSW</sequence>
<comment type="caution">
    <text evidence="1">The sequence shown here is derived from an EMBL/GenBank/DDBJ whole genome shotgun (WGS) entry which is preliminary data.</text>
</comment>
<protein>
    <submittedName>
        <fullName evidence="1">Uncharacterized protein</fullName>
    </submittedName>
</protein>
<dbReference type="Proteomes" id="UP001056120">
    <property type="component" value="Linkage Group LG04"/>
</dbReference>
<keyword evidence="2" id="KW-1185">Reference proteome</keyword>
<reference evidence="1 2" key="2">
    <citation type="journal article" date="2022" name="Mol. Ecol. Resour.">
        <title>The genomes of chicory, endive, great burdock and yacon provide insights into Asteraceae paleo-polyploidization history and plant inulin production.</title>
        <authorList>
            <person name="Fan W."/>
            <person name="Wang S."/>
            <person name="Wang H."/>
            <person name="Wang A."/>
            <person name="Jiang F."/>
            <person name="Liu H."/>
            <person name="Zhao H."/>
            <person name="Xu D."/>
            <person name="Zhang Y."/>
        </authorList>
    </citation>
    <scope>NUCLEOTIDE SEQUENCE [LARGE SCALE GENOMIC DNA]</scope>
    <source>
        <strain evidence="2">cv. Yunnan</strain>
        <tissue evidence="1">Leaves</tissue>
    </source>
</reference>
<organism evidence="1 2">
    <name type="scientific">Smallanthus sonchifolius</name>
    <dbReference type="NCBI Taxonomy" id="185202"/>
    <lineage>
        <taxon>Eukaryota</taxon>
        <taxon>Viridiplantae</taxon>
        <taxon>Streptophyta</taxon>
        <taxon>Embryophyta</taxon>
        <taxon>Tracheophyta</taxon>
        <taxon>Spermatophyta</taxon>
        <taxon>Magnoliopsida</taxon>
        <taxon>eudicotyledons</taxon>
        <taxon>Gunneridae</taxon>
        <taxon>Pentapetalae</taxon>
        <taxon>asterids</taxon>
        <taxon>campanulids</taxon>
        <taxon>Asterales</taxon>
        <taxon>Asteraceae</taxon>
        <taxon>Asteroideae</taxon>
        <taxon>Heliantheae alliance</taxon>
        <taxon>Millerieae</taxon>
        <taxon>Smallanthus</taxon>
    </lineage>
</organism>
<name>A0ACB9JFV8_9ASTR</name>
<proteinExistence type="predicted"/>
<accession>A0ACB9JFV8</accession>
<evidence type="ECO:0000313" key="1">
    <source>
        <dbReference type="EMBL" id="KAI3819036.1"/>
    </source>
</evidence>
<dbReference type="EMBL" id="CM042021">
    <property type="protein sequence ID" value="KAI3819036.1"/>
    <property type="molecule type" value="Genomic_DNA"/>
</dbReference>
<evidence type="ECO:0000313" key="2">
    <source>
        <dbReference type="Proteomes" id="UP001056120"/>
    </source>
</evidence>